<sequence length="341" mass="37859">MRARPIPKTDGRGVRTTQTRPKSGTSLRGRGREGWSLASSLSAPGPPVCLPKHKPSHTSPAAPPPPKDRRFGSGVDAGKRGGSIGRGPALLSRVVAESEDAVAVAVVLSPSRDLPPLAAAPLPPEIMVDSDDDYFFKNFIDTSERGHDQLFNDYFQPKPLFPPALFRRRFRMSRPLFRRIMDGVKLYDDYFCAKVDAIGKMSTPRMSESTGLEAMHRVLQNSSNLSRIVSIRWDAWQHRLHALRVKEVPLWLAGAYNGHSEGCTVILEAVASHDTWIWHSFFGMAGSHNDINVLQCSPVFDRLAYGQSPDVDFEINGHHYTKGYYLADGIYPPWATLVKTI</sequence>
<reference evidence="2" key="1">
    <citation type="submission" date="2023-07" db="EMBL/GenBank/DDBJ databases">
        <title>A chromosome-level genome assembly of Lolium multiflorum.</title>
        <authorList>
            <person name="Chen Y."/>
            <person name="Copetti D."/>
            <person name="Kolliker R."/>
            <person name="Studer B."/>
        </authorList>
    </citation>
    <scope>NUCLEOTIDE SEQUENCE</scope>
    <source>
        <strain evidence="2">02402/16</strain>
        <tissue evidence="2">Leaf</tissue>
    </source>
</reference>
<dbReference type="EMBL" id="JAUUTY010000003">
    <property type="protein sequence ID" value="KAK1665905.1"/>
    <property type="molecule type" value="Genomic_DNA"/>
</dbReference>
<dbReference type="PANTHER" id="PTHR47150">
    <property type="entry name" value="OS12G0169200 PROTEIN"/>
    <property type="match status" value="1"/>
</dbReference>
<evidence type="ECO:0008006" key="4">
    <source>
        <dbReference type="Google" id="ProtNLM"/>
    </source>
</evidence>
<organism evidence="2 3">
    <name type="scientific">Lolium multiflorum</name>
    <name type="common">Italian ryegrass</name>
    <name type="synonym">Lolium perenne subsp. multiflorum</name>
    <dbReference type="NCBI Taxonomy" id="4521"/>
    <lineage>
        <taxon>Eukaryota</taxon>
        <taxon>Viridiplantae</taxon>
        <taxon>Streptophyta</taxon>
        <taxon>Embryophyta</taxon>
        <taxon>Tracheophyta</taxon>
        <taxon>Spermatophyta</taxon>
        <taxon>Magnoliopsida</taxon>
        <taxon>Liliopsida</taxon>
        <taxon>Poales</taxon>
        <taxon>Poaceae</taxon>
        <taxon>BOP clade</taxon>
        <taxon>Pooideae</taxon>
        <taxon>Poodae</taxon>
        <taxon>Poeae</taxon>
        <taxon>Poeae Chloroplast Group 2 (Poeae type)</taxon>
        <taxon>Loliodinae</taxon>
        <taxon>Loliinae</taxon>
        <taxon>Lolium</taxon>
    </lineage>
</organism>
<keyword evidence="3" id="KW-1185">Reference proteome</keyword>
<dbReference type="AlphaFoldDB" id="A0AAD8WN62"/>
<evidence type="ECO:0000256" key="1">
    <source>
        <dbReference type="SAM" id="MobiDB-lite"/>
    </source>
</evidence>
<name>A0AAD8WN62_LOLMU</name>
<dbReference type="Proteomes" id="UP001231189">
    <property type="component" value="Unassembled WGS sequence"/>
</dbReference>
<dbReference type="PANTHER" id="PTHR47150:SF7">
    <property type="entry name" value="NUCLEASE"/>
    <property type="match status" value="1"/>
</dbReference>
<proteinExistence type="predicted"/>
<gene>
    <name evidence="2" type="ORF">QYE76_054064</name>
</gene>
<evidence type="ECO:0000313" key="3">
    <source>
        <dbReference type="Proteomes" id="UP001231189"/>
    </source>
</evidence>
<dbReference type="Pfam" id="PF04827">
    <property type="entry name" value="Plant_tran"/>
    <property type="match status" value="1"/>
</dbReference>
<protein>
    <recommendedName>
        <fullName evidence="4">Protein ALP1-like</fullName>
    </recommendedName>
</protein>
<dbReference type="InterPro" id="IPR006912">
    <property type="entry name" value="Harbinger_derived_prot"/>
</dbReference>
<accession>A0AAD8WN62</accession>
<evidence type="ECO:0000313" key="2">
    <source>
        <dbReference type="EMBL" id="KAK1665905.1"/>
    </source>
</evidence>
<feature type="compositionally biased region" description="Polar residues" evidence="1">
    <location>
        <begin position="15"/>
        <end position="26"/>
    </location>
</feature>
<comment type="caution">
    <text evidence="2">The sequence shown here is derived from an EMBL/GenBank/DDBJ whole genome shotgun (WGS) entry which is preliminary data.</text>
</comment>
<feature type="region of interest" description="Disordered" evidence="1">
    <location>
        <begin position="1"/>
        <end position="86"/>
    </location>
</feature>